<comment type="cofactor">
    <cofactor evidence="1 10 11">
        <name>FAD</name>
        <dbReference type="ChEBI" id="CHEBI:57692"/>
    </cofactor>
</comment>
<evidence type="ECO:0000259" key="12">
    <source>
        <dbReference type="PROSITE" id="PS51384"/>
    </source>
</evidence>
<dbReference type="OrthoDB" id="432685at2759"/>
<dbReference type="InterPro" id="IPR017938">
    <property type="entry name" value="Riboflavin_synthase-like_b-brl"/>
</dbReference>
<keyword evidence="5 10" id="KW-0274">FAD</keyword>
<keyword evidence="14" id="KW-1185">Reference proteome</keyword>
<feature type="binding site" evidence="10">
    <location>
        <position position="102"/>
    </location>
    <ligand>
        <name>FAD</name>
        <dbReference type="ChEBI" id="CHEBI:57692"/>
    </ligand>
</feature>
<feature type="binding site" evidence="10">
    <location>
        <position position="104"/>
    </location>
    <ligand>
        <name>FAD</name>
        <dbReference type="ChEBI" id="CHEBI:57692"/>
    </ligand>
</feature>
<comment type="catalytic activity">
    <reaction evidence="9 11">
        <text>2 Fe(III)-[cytochrome b5] + NADH = 2 Fe(II)-[cytochrome b5] + NAD(+) + H(+)</text>
        <dbReference type="Rhea" id="RHEA:46680"/>
        <dbReference type="Rhea" id="RHEA-COMP:10438"/>
        <dbReference type="Rhea" id="RHEA-COMP:10439"/>
        <dbReference type="ChEBI" id="CHEBI:15378"/>
        <dbReference type="ChEBI" id="CHEBI:29033"/>
        <dbReference type="ChEBI" id="CHEBI:29034"/>
        <dbReference type="ChEBI" id="CHEBI:57540"/>
        <dbReference type="ChEBI" id="CHEBI:57945"/>
        <dbReference type="EC" id="1.6.2.2"/>
    </reaction>
</comment>
<dbReference type="InterPro" id="IPR001834">
    <property type="entry name" value="CBR-like"/>
</dbReference>
<evidence type="ECO:0000256" key="10">
    <source>
        <dbReference type="PIRSR" id="PIRSR601834-1"/>
    </source>
</evidence>
<reference evidence="13 14" key="1">
    <citation type="submission" date="2018-06" db="EMBL/GenBank/DDBJ databases">
        <title>Comparative genomics reveals the genomic features of Rhizophagus irregularis, R. cerebriforme, R. diaphanum and Gigaspora rosea, and their symbiotic lifestyle signature.</title>
        <authorList>
            <person name="Morin E."/>
            <person name="San Clemente H."/>
            <person name="Chen E.C.H."/>
            <person name="De La Providencia I."/>
            <person name="Hainaut M."/>
            <person name="Kuo A."/>
            <person name="Kohler A."/>
            <person name="Murat C."/>
            <person name="Tang N."/>
            <person name="Roy S."/>
            <person name="Loubradou J."/>
            <person name="Henrissat B."/>
            <person name="Grigoriev I.V."/>
            <person name="Corradi N."/>
            <person name="Roux C."/>
            <person name="Martin F.M."/>
        </authorList>
    </citation>
    <scope>NUCLEOTIDE SEQUENCE [LARGE SCALE GENOMIC DNA]</scope>
    <source>
        <strain evidence="13 14">DAOM 227022</strain>
    </source>
</reference>
<dbReference type="STRING" id="658196.A0A397T2S0"/>
<dbReference type="PROSITE" id="PS51384">
    <property type="entry name" value="FAD_FR"/>
    <property type="match status" value="1"/>
</dbReference>
<evidence type="ECO:0000256" key="6">
    <source>
        <dbReference type="ARBA" id="ARBA00023002"/>
    </source>
</evidence>
<dbReference type="Proteomes" id="UP000265703">
    <property type="component" value="Unassembled WGS sequence"/>
</dbReference>
<evidence type="ECO:0000313" key="14">
    <source>
        <dbReference type="Proteomes" id="UP000265703"/>
    </source>
</evidence>
<keyword evidence="4 10" id="KW-0285">Flavoprotein</keyword>
<feature type="binding site" evidence="10">
    <location>
        <position position="87"/>
    </location>
    <ligand>
        <name>FAD</name>
        <dbReference type="ChEBI" id="CHEBI:57692"/>
    </ligand>
</feature>
<dbReference type="AlphaFoldDB" id="A0A397T2S0"/>
<evidence type="ECO:0000256" key="8">
    <source>
        <dbReference type="ARBA" id="ARBA00023128"/>
    </source>
</evidence>
<comment type="subcellular location">
    <subcellularLocation>
        <location evidence="2">Mitochondrion outer membrane</location>
        <topology evidence="2">Single-pass membrane protein</topology>
    </subcellularLocation>
</comment>
<evidence type="ECO:0000256" key="3">
    <source>
        <dbReference type="ARBA" id="ARBA00006105"/>
    </source>
</evidence>
<dbReference type="Pfam" id="PF00970">
    <property type="entry name" value="FAD_binding_6"/>
    <property type="match status" value="1"/>
</dbReference>
<comment type="similarity">
    <text evidence="3 11">Belongs to the flavoprotein pyridine nucleotide cytochrome reductase family.</text>
</comment>
<feature type="binding site" evidence="10">
    <location>
        <position position="86"/>
    </location>
    <ligand>
        <name>FAD</name>
        <dbReference type="ChEBI" id="CHEBI:57692"/>
    </ligand>
</feature>
<dbReference type="Gene3D" id="2.40.30.10">
    <property type="entry name" value="Translation factors"/>
    <property type="match status" value="1"/>
</dbReference>
<dbReference type="CDD" id="cd06183">
    <property type="entry name" value="cyt_b5_reduct_like"/>
    <property type="match status" value="1"/>
</dbReference>
<dbReference type="GO" id="GO:0090524">
    <property type="term" value="F:cytochrome-b5 reductase activity, acting on NADH"/>
    <property type="evidence" value="ECO:0007669"/>
    <property type="project" value="UniProtKB-EC"/>
</dbReference>
<evidence type="ECO:0000256" key="5">
    <source>
        <dbReference type="ARBA" id="ARBA00022827"/>
    </source>
</evidence>
<feature type="domain" description="FAD-binding FR-type" evidence="12">
    <location>
        <begin position="36"/>
        <end position="136"/>
    </location>
</feature>
<feature type="binding site" evidence="10">
    <location>
        <position position="153"/>
    </location>
    <ligand>
        <name>FAD</name>
        <dbReference type="ChEBI" id="CHEBI:57692"/>
    </ligand>
</feature>
<evidence type="ECO:0000256" key="9">
    <source>
        <dbReference type="ARBA" id="ARBA00047682"/>
    </source>
</evidence>
<dbReference type="InterPro" id="IPR008333">
    <property type="entry name" value="Cbr1-like_FAD-bd_dom"/>
</dbReference>
<dbReference type="InterPro" id="IPR001433">
    <property type="entry name" value="OxRdtase_FAD/NAD-bd"/>
</dbReference>
<dbReference type="InterPro" id="IPR039261">
    <property type="entry name" value="FNR_nucleotide-bd"/>
</dbReference>
<keyword evidence="7 11" id="KW-0520">NAD</keyword>
<dbReference type="SUPFAM" id="SSF52343">
    <property type="entry name" value="Ferredoxin reductase-like, C-terminal NADP-linked domain"/>
    <property type="match status" value="1"/>
</dbReference>
<accession>A0A397T2S0</accession>
<evidence type="ECO:0000256" key="2">
    <source>
        <dbReference type="ARBA" id="ARBA00004572"/>
    </source>
</evidence>
<evidence type="ECO:0000313" key="13">
    <source>
        <dbReference type="EMBL" id="RIA89344.1"/>
    </source>
</evidence>
<keyword evidence="6 11" id="KW-0560">Oxidoreductase</keyword>
<keyword evidence="8" id="KW-0496">Mitochondrion</keyword>
<feature type="binding site" evidence="10">
    <location>
        <position position="85"/>
    </location>
    <ligand>
        <name>FAD</name>
        <dbReference type="ChEBI" id="CHEBI:57692"/>
    </ligand>
</feature>
<comment type="caution">
    <text evidence="13">The sequence shown here is derived from an EMBL/GenBank/DDBJ whole genome shotgun (WGS) entry which is preliminary data.</text>
</comment>
<evidence type="ECO:0000256" key="7">
    <source>
        <dbReference type="ARBA" id="ARBA00023027"/>
    </source>
</evidence>
<dbReference type="GO" id="GO:0005741">
    <property type="term" value="C:mitochondrial outer membrane"/>
    <property type="evidence" value="ECO:0007669"/>
    <property type="project" value="UniProtKB-SubCell"/>
</dbReference>
<dbReference type="PRINTS" id="PR00371">
    <property type="entry name" value="FPNCR"/>
</dbReference>
<gene>
    <name evidence="13" type="ORF">C1645_694479</name>
</gene>
<proteinExistence type="inferred from homology"/>
<dbReference type="InterPro" id="IPR017927">
    <property type="entry name" value="FAD-bd_FR_type"/>
</dbReference>
<dbReference type="SUPFAM" id="SSF63380">
    <property type="entry name" value="Riboflavin synthase domain-like"/>
    <property type="match status" value="1"/>
</dbReference>
<dbReference type="InterPro" id="IPR001709">
    <property type="entry name" value="Flavoprot_Pyr_Nucl_cyt_Rdtase"/>
</dbReference>
<evidence type="ECO:0000256" key="4">
    <source>
        <dbReference type="ARBA" id="ARBA00022630"/>
    </source>
</evidence>
<sequence length="282" mass="31655">MLKRVIKLTGLVGVSGYALYKTTFDSLSSNKRISPEKFTPITVSKITPVNHNTSVFRLKFPKPLKEPFPIASCVLVKDDATQIVRPYTPISLINELNFIDLLVKRYDNGQMSKVIHNLKVGDKIEVKGPIGTLPYTANMKRHIGMICGGTGITPMHQLIDCILRNPEDKTKIYLIYANISKEDILLYEELEKLSKNNPDQLKIYYTLDNPPKDDWKQGVGFVSEEMVKENIPAPSDDVLVLVCGPGGMMRHVSGSKARDRSQGPVKGILKELGYTQDQVYKF</sequence>
<dbReference type="EMBL" id="QKYT01000224">
    <property type="protein sequence ID" value="RIA89344.1"/>
    <property type="molecule type" value="Genomic_DNA"/>
</dbReference>
<evidence type="ECO:0000256" key="11">
    <source>
        <dbReference type="RuleBase" id="RU361226"/>
    </source>
</evidence>
<organism evidence="13 14">
    <name type="scientific">Glomus cerebriforme</name>
    <dbReference type="NCBI Taxonomy" id="658196"/>
    <lineage>
        <taxon>Eukaryota</taxon>
        <taxon>Fungi</taxon>
        <taxon>Fungi incertae sedis</taxon>
        <taxon>Mucoromycota</taxon>
        <taxon>Glomeromycotina</taxon>
        <taxon>Glomeromycetes</taxon>
        <taxon>Glomerales</taxon>
        <taxon>Glomeraceae</taxon>
        <taxon>Glomus</taxon>
    </lineage>
</organism>
<dbReference type="Pfam" id="PF00175">
    <property type="entry name" value="NAD_binding_1"/>
    <property type="match status" value="1"/>
</dbReference>
<dbReference type="Gene3D" id="3.40.50.80">
    <property type="entry name" value="Nucleotide-binding domain of ferredoxin-NADP reductase (FNR) module"/>
    <property type="match status" value="1"/>
</dbReference>
<dbReference type="FunFam" id="3.40.50.80:FF:000009">
    <property type="entry name" value="NADH-cytochrome b5 reductase"/>
    <property type="match status" value="1"/>
</dbReference>
<dbReference type="PANTHER" id="PTHR19370:SF171">
    <property type="entry name" value="NADH-CYTOCHROME B5 REDUCTASE 2"/>
    <property type="match status" value="1"/>
</dbReference>
<feature type="binding site" evidence="10">
    <location>
        <position position="111"/>
    </location>
    <ligand>
        <name>FAD</name>
        <dbReference type="ChEBI" id="CHEBI:57692"/>
    </ligand>
</feature>
<dbReference type="PRINTS" id="PR00406">
    <property type="entry name" value="CYTB5RDTASE"/>
</dbReference>
<dbReference type="PANTHER" id="PTHR19370">
    <property type="entry name" value="NADH-CYTOCHROME B5 REDUCTASE"/>
    <property type="match status" value="1"/>
</dbReference>
<evidence type="ECO:0000256" key="1">
    <source>
        <dbReference type="ARBA" id="ARBA00001974"/>
    </source>
</evidence>
<dbReference type="EC" id="1.6.2.2" evidence="11"/>
<protein>
    <recommendedName>
        <fullName evidence="11">NADH-cytochrome b5 reductase</fullName>
        <ecNumber evidence="11">1.6.2.2</ecNumber>
    </recommendedName>
</protein>
<feature type="binding site" evidence="10">
    <location>
        <position position="112"/>
    </location>
    <ligand>
        <name>FAD</name>
        <dbReference type="ChEBI" id="CHEBI:57692"/>
    </ligand>
</feature>
<name>A0A397T2S0_9GLOM</name>